<dbReference type="Proteomes" id="UP001589607">
    <property type="component" value="Unassembled WGS sequence"/>
</dbReference>
<dbReference type="RefSeq" id="WP_236456829.1">
    <property type="nucleotide sequence ID" value="NZ_CBCSGE010000030.1"/>
</dbReference>
<sequence length="101" mass="12073">MKKKIFSMLLFMFFAHLAVSQEFNSTKKVEENLVEIKNLVKLDEASYEYINQLLVYYYNNNNSDSTTKNQVKENIHNKLKAKLSEEEYKSLNDKWLKKNLK</sequence>
<evidence type="ECO:0000256" key="1">
    <source>
        <dbReference type="SAM" id="SignalP"/>
    </source>
</evidence>
<proteinExistence type="predicted"/>
<evidence type="ECO:0000313" key="3">
    <source>
        <dbReference type="Proteomes" id="UP001589607"/>
    </source>
</evidence>
<comment type="caution">
    <text evidence="2">The sequence shown here is derived from an EMBL/GenBank/DDBJ whole genome shotgun (WGS) entry which is preliminary data.</text>
</comment>
<accession>A0ABV5GVU6</accession>
<protein>
    <recommendedName>
        <fullName evidence="4">GLPGLI family protein</fullName>
    </recommendedName>
</protein>
<name>A0ABV5GVU6_9FLAO</name>
<dbReference type="EMBL" id="JBHMEY010000097">
    <property type="protein sequence ID" value="MFB9098950.1"/>
    <property type="molecule type" value="Genomic_DNA"/>
</dbReference>
<keyword evidence="3" id="KW-1185">Reference proteome</keyword>
<keyword evidence="1" id="KW-0732">Signal</keyword>
<reference evidence="2 3" key="1">
    <citation type="submission" date="2024-09" db="EMBL/GenBank/DDBJ databases">
        <authorList>
            <person name="Sun Q."/>
            <person name="Mori K."/>
        </authorList>
    </citation>
    <scope>NUCLEOTIDE SEQUENCE [LARGE SCALE GENOMIC DNA]</scope>
    <source>
        <strain evidence="2 3">CECT 7955</strain>
    </source>
</reference>
<gene>
    <name evidence="2" type="ORF">ACFFVF_20775</name>
</gene>
<evidence type="ECO:0000313" key="2">
    <source>
        <dbReference type="EMBL" id="MFB9098950.1"/>
    </source>
</evidence>
<feature type="chain" id="PRO_5046908940" description="GLPGLI family protein" evidence="1">
    <location>
        <begin position="21"/>
        <end position="101"/>
    </location>
</feature>
<evidence type="ECO:0008006" key="4">
    <source>
        <dbReference type="Google" id="ProtNLM"/>
    </source>
</evidence>
<feature type="signal peptide" evidence="1">
    <location>
        <begin position="1"/>
        <end position="20"/>
    </location>
</feature>
<organism evidence="2 3">
    <name type="scientific">Flavobacterium jumunjinense</name>
    <dbReference type="NCBI Taxonomy" id="998845"/>
    <lineage>
        <taxon>Bacteria</taxon>
        <taxon>Pseudomonadati</taxon>
        <taxon>Bacteroidota</taxon>
        <taxon>Flavobacteriia</taxon>
        <taxon>Flavobacteriales</taxon>
        <taxon>Flavobacteriaceae</taxon>
        <taxon>Flavobacterium</taxon>
    </lineage>
</organism>